<keyword evidence="6" id="KW-1185">Reference proteome</keyword>
<dbReference type="Pfam" id="PF00356">
    <property type="entry name" value="LacI"/>
    <property type="match status" value="1"/>
</dbReference>
<dbReference type="InterPro" id="IPR046335">
    <property type="entry name" value="LacI/GalR-like_sensor"/>
</dbReference>
<dbReference type="CDD" id="cd01544">
    <property type="entry name" value="PBP1_GalR"/>
    <property type="match status" value="1"/>
</dbReference>
<dbReference type="KEGG" id="jda:BW727_100192"/>
<keyword evidence="2" id="KW-0238">DNA-binding</keyword>
<dbReference type="STRING" id="708126.BW727_100192"/>
<dbReference type="InterPro" id="IPR000843">
    <property type="entry name" value="HTH_LacI"/>
</dbReference>
<dbReference type="Gene3D" id="1.10.260.40">
    <property type="entry name" value="lambda repressor-like DNA-binding domains"/>
    <property type="match status" value="1"/>
</dbReference>
<dbReference type="SMART" id="SM00354">
    <property type="entry name" value="HTH_LACI"/>
    <property type="match status" value="1"/>
</dbReference>
<dbReference type="PANTHER" id="PTHR30146">
    <property type="entry name" value="LACI-RELATED TRANSCRIPTIONAL REPRESSOR"/>
    <property type="match status" value="1"/>
</dbReference>
<evidence type="ECO:0000256" key="2">
    <source>
        <dbReference type="ARBA" id="ARBA00023125"/>
    </source>
</evidence>
<dbReference type="Gene3D" id="3.40.50.2300">
    <property type="match status" value="2"/>
</dbReference>
<dbReference type="RefSeq" id="WP_062467971.1">
    <property type="nucleotide sequence ID" value="NZ_BBYN01000005.1"/>
</dbReference>
<dbReference type="SUPFAM" id="SSF53822">
    <property type="entry name" value="Periplasmic binding protein-like I"/>
    <property type="match status" value="1"/>
</dbReference>
<sequence length="334" mass="37724">MATLKDIAKLAHVSTATVSRVLNEDETLSVAEETRLKIWAIAEELQYKKTPKKVLNRHIQLIQWYSQEEELDDIYYQAIRLAAEKTAEANHLTVTTSFQTIPNSLEENVAGICAIGKFSAHEVDQLQAFHRPLVFIDSDHMQHGSDSVVIDFQYAIGLLLSEITSLGHQKIGFLGGKEYTQDGREKLIDPRESFFRQMLSEKGHYQPDYFYKGTFSTESGKEMMTQAIKDLGQELPTLFFCANDAIAIGAMRSLQDAAIDVPKRVSIIGFNDSNVARYVYPTLSTIRVDTEALGKNGISLLLERINQDQTMTRKVSIATEFIARQSTQTFYHED</sequence>
<dbReference type="GO" id="GO:0003700">
    <property type="term" value="F:DNA-binding transcription factor activity"/>
    <property type="evidence" value="ECO:0007669"/>
    <property type="project" value="TreeGrafter"/>
</dbReference>
<dbReference type="InterPro" id="IPR010982">
    <property type="entry name" value="Lambda_DNA-bd_dom_sf"/>
</dbReference>
<evidence type="ECO:0000313" key="6">
    <source>
        <dbReference type="Proteomes" id="UP000188993"/>
    </source>
</evidence>
<protein>
    <submittedName>
        <fullName evidence="5">HTH-type transcriptional repressor PurR</fullName>
    </submittedName>
</protein>
<dbReference type="PRINTS" id="PR00036">
    <property type="entry name" value="HTHLACI"/>
</dbReference>
<proteinExistence type="predicted"/>
<keyword evidence="1" id="KW-0805">Transcription regulation</keyword>
<evidence type="ECO:0000313" key="5">
    <source>
        <dbReference type="EMBL" id="AQS52601.1"/>
    </source>
</evidence>
<dbReference type="OrthoDB" id="43195at2"/>
<dbReference type="Proteomes" id="UP000188993">
    <property type="component" value="Chromosome"/>
</dbReference>
<organism evidence="5 6">
    <name type="scientific">Jeotgalibaca dankookensis</name>
    <dbReference type="NCBI Taxonomy" id="708126"/>
    <lineage>
        <taxon>Bacteria</taxon>
        <taxon>Bacillati</taxon>
        <taxon>Bacillota</taxon>
        <taxon>Bacilli</taxon>
        <taxon>Lactobacillales</taxon>
        <taxon>Carnobacteriaceae</taxon>
        <taxon>Jeotgalibaca</taxon>
    </lineage>
</organism>
<dbReference type="PANTHER" id="PTHR30146:SF149">
    <property type="entry name" value="HTH-TYPE TRANSCRIPTIONAL REGULATOR EBGR"/>
    <property type="match status" value="1"/>
</dbReference>
<dbReference type="AlphaFoldDB" id="A0A1S6IM73"/>
<dbReference type="SUPFAM" id="SSF47413">
    <property type="entry name" value="lambda repressor-like DNA-binding domains"/>
    <property type="match status" value="1"/>
</dbReference>
<dbReference type="EMBL" id="CP019728">
    <property type="protein sequence ID" value="AQS52601.1"/>
    <property type="molecule type" value="Genomic_DNA"/>
</dbReference>
<gene>
    <name evidence="5" type="primary">purR_1</name>
    <name evidence="5" type="ORF">BW727_100192</name>
</gene>
<name>A0A1S6IM73_9LACT</name>
<evidence type="ECO:0000259" key="4">
    <source>
        <dbReference type="PROSITE" id="PS50932"/>
    </source>
</evidence>
<dbReference type="PROSITE" id="PS00356">
    <property type="entry name" value="HTH_LACI_1"/>
    <property type="match status" value="1"/>
</dbReference>
<dbReference type="GO" id="GO:0000976">
    <property type="term" value="F:transcription cis-regulatory region binding"/>
    <property type="evidence" value="ECO:0007669"/>
    <property type="project" value="TreeGrafter"/>
</dbReference>
<dbReference type="PROSITE" id="PS50932">
    <property type="entry name" value="HTH_LACI_2"/>
    <property type="match status" value="1"/>
</dbReference>
<evidence type="ECO:0000256" key="3">
    <source>
        <dbReference type="ARBA" id="ARBA00023163"/>
    </source>
</evidence>
<dbReference type="CDD" id="cd01392">
    <property type="entry name" value="HTH_LacI"/>
    <property type="match status" value="1"/>
</dbReference>
<dbReference type="InterPro" id="IPR028082">
    <property type="entry name" value="Peripla_BP_I"/>
</dbReference>
<dbReference type="Pfam" id="PF13377">
    <property type="entry name" value="Peripla_BP_3"/>
    <property type="match status" value="1"/>
</dbReference>
<reference evidence="5 6" key="1">
    <citation type="journal article" date="2014" name="Int. J. Syst. Evol. Microbiol.">
        <title>Jeotgalibaca dankookensis gen. nov., sp. nov., a member of the family Carnobacteriaceae, isolated from seujeot (Korean traditional food).</title>
        <authorList>
            <person name="Lee D.G."/>
            <person name="Trujillo M.E."/>
            <person name="Kang H."/>
            <person name="Ahn T.Y."/>
        </authorList>
    </citation>
    <scope>NUCLEOTIDE SEQUENCE [LARGE SCALE GENOMIC DNA]</scope>
    <source>
        <strain evidence="5 6">EX-07</strain>
    </source>
</reference>
<feature type="domain" description="HTH lacI-type" evidence="4">
    <location>
        <begin position="2"/>
        <end position="58"/>
    </location>
</feature>
<evidence type="ECO:0000256" key="1">
    <source>
        <dbReference type="ARBA" id="ARBA00023015"/>
    </source>
</evidence>
<accession>A0A1S6IM73</accession>
<keyword evidence="3" id="KW-0804">Transcription</keyword>